<gene>
    <name evidence="3" type="ORF">J8273_6593</name>
</gene>
<feature type="compositionally biased region" description="Acidic residues" evidence="2">
    <location>
        <begin position="86"/>
        <end position="95"/>
    </location>
</feature>
<feature type="compositionally biased region" description="Acidic residues" evidence="2">
    <location>
        <begin position="124"/>
        <end position="139"/>
    </location>
</feature>
<comment type="caution">
    <text evidence="3">The sequence shown here is derived from an EMBL/GenBank/DDBJ whole genome shotgun (WGS) entry which is preliminary data.</text>
</comment>
<sequence>MGLLGKKKKSSKKKDLLAENASDPTASGVIDVDHTETKDQPTIEASNEHFDVPLNVDVEEIEIADAPPSHKAPQPPMSSEQPPEQTADDPETELVADPVEEPDLLETVDGDAFDESIFQKDSTEELVDEPEDEDEEELVELLAAGVQTQPQPTPKPPRPRAMVDSSMQTLPIPKPKEQCSADEFMAMKRTQLKAAADIKSLEAALADSDAAQRKMELRLKKAKEEFARDIQLRADAYARALTALGGPAADLPVPHAAAPDPVRIIEDGMKALSAIAAAPPTAATDVLRTVEADITQLGEEVTHADVSLHKAVNGTAALRAALPVLMRKLQTNQAQAASQLESLESNAQVLAAELTERMEAIEGVIDWYQGVKAMWSARYKSDGQPAIAVQVGAELSRLQRDLGDEIEDHVLPEVEGLNLQALGDGQRLVDSLGSMMEILASMPGLDGRPELVKALSEVHAATTTFSTVLPDTLEQSVAAIRKLGSFVADRCEAGAVELAALPALPPMAADQLNSVSLAGIQGVLDGMRGARRSLTQSLEEASRCLMATPLLSTGPESLEFSVAGLDESIKLVRRHISSLRATVTAAANMEHRQLAEALRPMVGAFQQSVATAAATTRRAKEIKEMVAADKEARVREIQAVIPLQPMPGESIEAVNVRLKRRGDELVEALRELRKAFGDIKKDRDRLALNSSKLERQVARGRSVTRRTNY</sequence>
<feature type="compositionally biased region" description="Basic and acidic residues" evidence="2">
    <location>
        <begin position="31"/>
        <end position="51"/>
    </location>
</feature>
<feature type="compositionally biased region" description="Basic residues" evidence="2">
    <location>
        <begin position="1"/>
        <end position="12"/>
    </location>
</feature>
<name>A0A8J6E0C1_9EUKA</name>
<proteinExistence type="predicted"/>
<evidence type="ECO:0000256" key="2">
    <source>
        <dbReference type="SAM" id="MobiDB-lite"/>
    </source>
</evidence>
<evidence type="ECO:0000313" key="3">
    <source>
        <dbReference type="EMBL" id="KAG9392003.1"/>
    </source>
</evidence>
<reference evidence="3" key="1">
    <citation type="submission" date="2021-05" db="EMBL/GenBank/DDBJ databases">
        <title>A free-living protist that lacks canonical eukaryotic 1 DNA replication and segregation systems.</title>
        <authorList>
            <person name="Salas-Leiva D.E."/>
            <person name="Tromer E.C."/>
            <person name="Curtis B.A."/>
            <person name="Jerlstrom-Hultqvist J."/>
            <person name="Kolisko M."/>
            <person name="Yi Z."/>
            <person name="Salas-Leiva J.S."/>
            <person name="Gallot-Lavallee L."/>
            <person name="Kops G.J.P.L."/>
            <person name="Archibald J.M."/>
            <person name="Simpson A.G.B."/>
            <person name="Roger A.J."/>
        </authorList>
    </citation>
    <scope>NUCLEOTIDE SEQUENCE</scope>
    <source>
        <strain evidence="3">BICM</strain>
    </source>
</reference>
<feature type="coiled-coil region" evidence="1">
    <location>
        <begin position="326"/>
        <end position="353"/>
    </location>
</feature>
<accession>A0A8J6E0C1</accession>
<dbReference type="Proteomes" id="UP000717585">
    <property type="component" value="Unassembled WGS sequence"/>
</dbReference>
<evidence type="ECO:0000256" key="1">
    <source>
        <dbReference type="SAM" id="Coils"/>
    </source>
</evidence>
<keyword evidence="1" id="KW-0175">Coiled coil</keyword>
<evidence type="ECO:0000313" key="4">
    <source>
        <dbReference type="Proteomes" id="UP000717585"/>
    </source>
</evidence>
<protein>
    <submittedName>
        <fullName evidence="3">Uncharacterized protein</fullName>
    </submittedName>
</protein>
<dbReference type="EMBL" id="JAHDYR010000040">
    <property type="protein sequence ID" value="KAG9392003.1"/>
    <property type="molecule type" value="Genomic_DNA"/>
</dbReference>
<feature type="region of interest" description="Disordered" evidence="2">
    <location>
        <begin position="1"/>
        <end position="95"/>
    </location>
</feature>
<feature type="region of interest" description="Disordered" evidence="2">
    <location>
        <begin position="109"/>
        <end position="163"/>
    </location>
</feature>
<keyword evidence="4" id="KW-1185">Reference proteome</keyword>
<dbReference type="AlphaFoldDB" id="A0A8J6E0C1"/>
<organism evidence="3 4">
    <name type="scientific">Carpediemonas membranifera</name>
    <dbReference type="NCBI Taxonomy" id="201153"/>
    <lineage>
        <taxon>Eukaryota</taxon>
        <taxon>Metamonada</taxon>
        <taxon>Carpediemonas-like organisms</taxon>
        <taxon>Carpediemonas</taxon>
    </lineage>
</organism>
<dbReference type="OrthoDB" id="5148094at2759"/>